<reference evidence="1 2" key="1">
    <citation type="submission" date="2018-08" db="EMBL/GenBank/DDBJ databases">
        <title>Draft genome of the lignicolous fungus Coniochaeta pulveracea.</title>
        <authorList>
            <person name="Borstlap C.J."/>
            <person name="De Witt R.N."/>
            <person name="Botha A."/>
            <person name="Volschenk H."/>
        </authorList>
    </citation>
    <scope>NUCLEOTIDE SEQUENCE [LARGE SCALE GENOMIC DNA]</scope>
    <source>
        <strain evidence="1 2">CAB683</strain>
    </source>
</reference>
<sequence length="109" mass="12304">MSGRPSTISGRCYFQPIVRVLFMGCVMTDRHRCDLNGRWKQSVTVSHPGVKLIRYDGPIERSFRPLIFREKCVSLQAKVALLVGQNLRLMREGGEVDHAGTGNSSRRSQ</sequence>
<keyword evidence="2" id="KW-1185">Reference proteome</keyword>
<dbReference type="AlphaFoldDB" id="A0A420Y231"/>
<name>A0A420Y231_9PEZI</name>
<dbReference type="EMBL" id="QVQW01000065">
    <property type="protein sequence ID" value="RKU41936.1"/>
    <property type="molecule type" value="Genomic_DNA"/>
</dbReference>
<gene>
    <name evidence="1" type="ORF">DL546_003181</name>
</gene>
<accession>A0A420Y231</accession>
<dbReference type="Proteomes" id="UP000275385">
    <property type="component" value="Unassembled WGS sequence"/>
</dbReference>
<comment type="caution">
    <text evidence="1">The sequence shown here is derived from an EMBL/GenBank/DDBJ whole genome shotgun (WGS) entry which is preliminary data.</text>
</comment>
<evidence type="ECO:0000313" key="1">
    <source>
        <dbReference type="EMBL" id="RKU41936.1"/>
    </source>
</evidence>
<protein>
    <submittedName>
        <fullName evidence="1">Uncharacterized protein</fullName>
    </submittedName>
</protein>
<proteinExistence type="predicted"/>
<evidence type="ECO:0000313" key="2">
    <source>
        <dbReference type="Proteomes" id="UP000275385"/>
    </source>
</evidence>
<organism evidence="1 2">
    <name type="scientific">Coniochaeta pulveracea</name>
    <dbReference type="NCBI Taxonomy" id="177199"/>
    <lineage>
        <taxon>Eukaryota</taxon>
        <taxon>Fungi</taxon>
        <taxon>Dikarya</taxon>
        <taxon>Ascomycota</taxon>
        <taxon>Pezizomycotina</taxon>
        <taxon>Sordariomycetes</taxon>
        <taxon>Sordariomycetidae</taxon>
        <taxon>Coniochaetales</taxon>
        <taxon>Coniochaetaceae</taxon>
        <taxon>Coniochaeta</taxon>
    </lineage>
</organism>